<dbReference type="RefSeq" id="WP_013628516.1">
    <property type="nucleotide sequence ID" value="NC_015174.1"/>
</dbReference>
<feature type="domain" description="Methyltransferase" evidence="1">
    <location>
        <begin position="161"/>
        <end position="297"/>
    </location>
</feature>
<dbReference type="AlphaFoldDB" id="F0SK65"/>
<dbReference type="PANTHER" id="PTHR13369:SF3">
    <property type="entry name" value="METHYLTRANSFERASE DOMAIN-CONTAINING PROTEIN"/>
    <property type="match status" value="1"/>
</dbReference>
<proteinExistence type="predicted"/>
<protein>
    <recommendedName>
        <fullName evidence="1">Methyltransferase domain-containing protein</fullName>
    </recommendedName>
</protein>
<dbReference type="InterPro" id="IPR029063">
    <property type="entry name" value="SAM-dependent_MTases_sf"/>
</dbReference>
<sequence length="400" mass="45582">MTDSVDVFWTQLQSAWDSDTFESLSLTGPKPADAGEVRKYQLRPVEINGERLLQWTAIDVRKRQTHQNFTADESWEKLRQLFGPCFTSGHLRTAGEETQLRWSKGTRLQRKVTARKTPAAPQIRSHNQTKQYLFPEGTPASFLVATDIMLPDGRVKKSRYRKFRQINRFAEFIYDLREHFPTDRPVRVVDYGCGKSYLTFAVRSLLVDRLGLQVDMLGLDSNPDVIASCEQVCQQLNWSDIRFRTADIATAELEGPIDLAIWLHACDTATDEAIARSMAVEAGLILAVPCCQHELHHQLQQAEAAPLLRHGILRERLASLVTDALRAQLLEANGYKTQVVEFIDLEHTAKNVLLRAVRSNSTQEQRDQARAEFAALKQSFQVQQFRLEERLQALQQPKPS</sequence>
<evidence type="ECO:0000313" key="2">
    <source>
        <dbReference type="EMBL" id="ADY59792.1"/>
    </source>
</evidence>
<dbReference type="InterPro" id="IPR025714">
    <property type="entry name" value="Methyltranfer_dom"/>
</dbReference>
<dbReference type="CDD" id="cd02440">
    <property type="entry name" value="AdoMet_MTases"/>
    <property type="match status" value="1"/>
</dbReference>
<dbReference type="OrthoDB" id="5502211at2"/>
<dbReference type="Gene3D" id="3.40.50.150">
    <property type="entry name" value="Vaccinia Virus protein VP39"/>
    <property type="match status" value="1"/>
</dbReference>
<dbReference type="Proteomes" id="UP000006860">
    <property type="component" value="Chromosome"/>
</dbReference>
<dbReference type="eggNOG" id="COG4106">
    <property type="taxonomic scope" value="Bacteria"/>
</dbReference>
<keyword evidence="3" id="KW-1185">Reference proteome</keyword>
<dbReference type="PANTHER" id="PTHR13369">
    <property type="match status" value="1"/>
</dbReference>
<gene>
    <name evidence="2" type="ordered locus">Plabr_2190</name>
</gene>
<reference evidence="3" key="1">
    <citation type="submission" date="2011-02" db="EMBL/GenBank/DDBJ databases">
        <title>The complete genome of Planctomyces brasiliensis DSM 5305.</title>
        <authorList>
            <person name="Lucas S."/>
            <person name="Copeland A."/>
            <person name="Lapidus A."/>
            <person name="Bruce D."/>
            <person name="Goodwin L."/>
            <person name="Pitluck S."/>
            <person name="Kyrpides N."/>
            <person name="Mavromatis K."/>
            <person name="Pagani I."/>
            <person name="Ivanova N."/>
            <person name="Ovchinnikova G."/>
            <person name="Lu M."/>
            <person name="Detter J.C."/>
            <person name="Han C."/>
            <person name="Land M."/>
            <person name="Hauser L."/>
            <person name="Markowitz V."/>
            <person name="Cheng J.-F."/>
            <person name="Hugenholtz P."/>
            <person name="Woyke T."/>
            <person name="Wu D."/>
            <person name="Tindall B."/>
            <person name="Pomrenke H.G."/>
            <person name="Brambilla E."/>
            <person name="Klenk H.-P."/>
            <person name="Eisen J.A."/>
        </authorList>
    </citation>
    <scope>NUCLEOTIDE SEQUENCE [LARGE SCALE GENOMIC DNA]</scope>
    <source>
        <strain evidence="3">ATCC 49424 / DSM 5305 / JCM 21570 / NBRC 103401 / IFAM 1448</strain>
    </source>
</reference>
<dbReference type="Pfam" id="PF13679">
    <property type="entry name" value="Methyltransf_32"/>
    <property type="match status" value="1"/>
</dbReference>
<dbReference type="STRING" id="756272.Plabr_2190"/>
<evidence type="ECO:0000259" key="1">
    <source>
        <dbReference type="Pfam" id="PF13679"/>
    </source>
</evidence>
<organism evidence="2 3">
    <name type="scientific">Rubinisphaera brasiliensis (strain ATCC 49424 / DSM 5305 / JCM 21570 / IAM 15109 / NBRC 103401 / IFAM 1448)</name>
    <name type="common">Planctomyces brasiliensis</name>
    <dbReference type="NCBI Taxonomy" id="756272"/>
    <lineage>
        <taxon>Bacteria</taxon>
        <taxon>Pseudomonadati</taxon>
        <taxon>Planctomycetota</taxon>
        <taxon>Planctomycetia</taxon>
        <taxon>Planctomycetales</taxon>
        <taxon>Planctomycetaceae</taxon>
        <taxon>Rubinisphaera</taxon>
    </lineage>
</organism>
<accession>F0SK65</accession>
<dbReference type="KEGG" id="pbs:Plabr_2190"/>
<evidence type="ECO:0000313" key="3">
    <source>
        <dbReference type="Proteomes" id="UP000006860"/>
    </source>
</evidence>
<dbReference type="HOGENOM" id="CLU_031012_1_0_0"/>
<dbReference type="GO" id="GO:0005737">
    <property type="term" value="C:cytoplasm"/>
    <property type="evidence" value="ECO:0007669"/>
    <property type="project" value="TreeGrafter"/>
</dbReference>
<dbReference type="SUPFAM" id="SSF53335">
    <property type="entry name" value="S-adenosyl-L-methionine-dependent methyltransferases"/>
    <property type="match status" value="1"/>
</dbReference>
<dbReference type="EMBL" id="CP002546">
    <property type="protein sequence ID" value="ADY59792.1"/>
    <property type="molecule type" value="Genomic_DNA"/>
</dbReference>
<name>F0SK65_RUBBR</name>